<dbReference type="OrthoDB" id="9796287at2"/>
<dbReference type="Gene3D" id="3.30.70.1630">
    <property type="match status" value="1"/>
</dbReference>
<evidence type="ECO:0000256" key="1">
    <source>
        <dbReference type="PIRSR" id="PIRSR006487-1"/>
    </source>
</evidence>
<evidence type="ECO:0000259" key="2">
    <source>
        <dbReference type="Pfam" id="PF01571"/>
    </source>
</evidence>
<dbReference type="PANTHER" id="PTHR22602:SF0">
    <property type="entry name" value="TRANSFERASE CAF17, MITOCHONDRIAL-RELATED"/>
    <property type="match status" value="1"/>
</dbReference>
<dbReference type="InterPro" id="IPR029043">
    <property type="entry name" value="GcvT/YgfZ_C"/>
</dbReference>
<dbReference type="STRING" id="1233.SAMN05216387_102144"/>
<sequence>MNPNWQAYLQSRHASIQDGRAIHYGNAAAELASIGSASVLVDLSHLGLISFSGEDAQSFLQGQLSCDVRLATPSAAVYGSYCNPKGRMLASFLLWGDNGGGYVMQLPAALQPAIQKRLFLYVLRAKVRLADSSDPLVRIGVAGSDADALIAKVLDKVPDRDLGMFHGEKGSVLRLAEDRFELLVKAEQGPEVWEGLSKNAVPVGAPCWDWLQIKAGIPVITPATQEQFIPQMANLDAIGGISFQKGCYPGQEIVARSQYLGKIKRRMYLANVQPMVPETPVEAGDELFSVDMGEQSSGMVVNATASPNGGFDMLAVIQTSSIEAGNIHWKALDGPALEIMPLPYSQTFKPANPPANR</sequence>
<dbReference type="Pfam" id="PF01571">
    <property type="entry name" value="GCV_T"/>
    <property type="match status" value="1"/>
</dbReference>
<dbReference type="NCBIfam" id="TIGR03317">
    <property type="entry name" value="ygfZ_signature"/>
    <property type="match status" value="1"/>
</dbReference>
<dbReference type="Proteomes" id="UP000198620">
    <property type="component" value="Unassembled WGS sequence"/>
</dbReference>
<dbReference type="GO" id="GO:0016226">
    <property type="term" value="P:iron-sulfur cluster assembly"/>
    <property type="evidence" value="ECO:0007669"/>
    <property type="project" value="TreeGrafter"/>
</dbReference>
<gene>
    <name evidence="3" type="ORF">SAMN05216387_102144</name>
</gene>
<dbReference type="Gene3D" id="2.40.30.160">
    <property type="match status" value="1"/>
</dbReference>
<dbReference type="SUPFAM" id="SSF103025">
    <property type="entry name" value="Folate-binding domain"/>
    <property type="match status" value="1"/>
</dbReference>
<reference evidence="3 4" key="1">
    <citation type="submission" date="2016-10" db="EMBL/GenBank/DDBJ databases">
        <authorList>
            <person name="de Groot N.N."/>
        </authorList>
    </citation>
    <scope>NUCLEOTIDE SEQUENCE [LARGE SCALE GENOMIC DNA]</scope>
    <source>
        <strain evidence="3 4">Nv1</strain>
    </source>
</reference>
<proteinExistence type="predicted"/>
<dbReference type="AlphaFoldDB" id="A0A1H7IFZ9"/>
<name>A0A1H7IFZ9_9PROT</name>
<evidence type="ECO:0000313" key="4">
    <source>
        <dbReference type="Proteomes" id="UP000198620"/>
    </source>
</evidence>
<dbReference type="SUPFAM" id="SSF101790">
    <property type="entry name" value="Aminomethyltransferase beta-barrel domain"/>
    <property type="match status" value="1"/>
</dbReference>
<dbReference type="InterPro" id="IPR017703">
    <property type="entry name" value="YgfZ/GCV_T_CS"/>
</dbReference>
<dbReference type="PIRSF" id="PIRSF006487">
    <property type="entry name" value="GcvT"/>
    <property type="match status" value="1"/>
</dbReference>
<feature type="binding site" evidence="1">
    <location>
        <position position="181"/>
    </location>
    <ligand>
        <name>substrate</name>
    </ligand>
</feature>
<evidence type="ECO:0000313" key="3">
    <source>
        <dbReference type="EMBL" id="SEK60772.1"/>
    </source>
</evidence>
<dbReference type="Gene3D" id="3.30.70.1400">
    <property type="entry name" value="Aminomethyltransferase beta-barrel domains"/>
    <property type="match status" value="1"/>
</dbReference>
<dbReference type="EMBL" id="FOBH01000002">
    <property type="protein sequence ID" value="SEK60772.1"/>
    <property type="molecule type" value="Genomic_DNA"/>
</dbReference>
<keyword evidence="4" id="KW-1185">Reference proteome</keyword>
<accession>A0A1H7IFZ9</accession>
<protein>
    <recommendedName>
        <fullName evidence="2">GCVT N-terminal domain-containing protein</fullName>
    </recommendedName>
</protein>
<feature type="domain" description="GCVT N-terminal" evidence="2">
    <location>
        <begin position="26"/>
        <end position="237"/>
    </location>
</feature>
<dbReference type="PANTHER" id="PTHR22602">
    <property type="entry name" value="TRANSFERASE CAF17, MITOCHONDRIAL-RELATED"/>
    <property type="match status" value="1"/>
</dbReference>
<dbReference type="InterPro" id="IPR045179">
    <property type="entry name" value="YgfZ/GcvT"/>
</dbReference>
<organism evidence="3 4">
    <name type="scientific">Nitrosovibrio tenuis</name>
    <dbReference type="NCBI Taxonomy" id="1233"/>
    <lineage>
        <taxon>Bacteria</taxon>
        <taxon>Pseudomonadati</taxon>
        <taxon>Pseudomonadota</taxon>
        <taxon>Betaproteobacteria</taxon>
        <taxon>Nitrosomonadales</taxon>
        <taxon>Nitrosomonadaceae</taxon>
        <taxon>Nitrosovibrio</taxon>
    </lineage>
</organism>
<dbReference type="RefSeq" id="WP_090827126.1">
    <property type="nucleotide sequence ID" value="NZ_FOBH01000002.1"/>
</dbReference>
<dbReference type="InterPro" id="IPR006222">
    <property type="entry name" value="GCVT_N"/>
</dbReference>